<dbReference type="Pfam" id="PF01261">
    <property type="entry name" value="AP_endonuc_2"/>
    <property type="match status" value="1"/>
</dbReference>
<dbReference type="InterPro" id="IPR013022">
    <property type="entry name" value="Xyl_isomerase-like_TIM-brl"/>
</dbReference>
<evidence type="ECO:0000259" key="1">
    <source>
        <dbReference type="Pfam" id="PF01261"/>
    </source>
</evidence>
<dbReference type="RefSeq" id="WP_102199406.1">
    <property type="nucleotide sequence ID" value="NZ_PNHQ01000018.1"/>
</dbReference>
<evidence type="ECO:0000313" key="3">
    <source>
        <dbReference type="Proteomes" id="UP000235701"/>
    </source>
</evidence>
<feature type="domain" description="Xylose isomerase-like TIM barrel" evidence="1">
    <location>
        <begin position="28"/>
        <end position="226"/>
    </location>
</feature>
<keyword evidence="3" id="KW-1185">Reference proteome</keyword>
<comment type="caution">
    <text evidence="2">The sequence shown here is derived from an EMBL/GenBank/DDBJ whole genome shotgun (WGS) entry which is preliminary data.</text>
</comment>
<dbReference type="InterPro" id="IPR036237">
    <property type="entry name" value="Xyl_isomerase-like_sf"/>
</dbReference>
<protein>
    <submittedName>
        <fullName evidence="2">Sugar phosphate isomerase/epimerase</fullName>
    </submittedName>
</protein>
<reference evidence="2 3" key="1">
    <citation type="submission" date="2017-09" db="EMBL/GenBank/DDBJ databases">
        <title>Bacterial strain isolated from the female urinary microbiota.</title>
        <authorList>
            <person name="Thomas-White K."/>
            <person name="Kumar N."/>
            <person name="Forster S."/>
            <person name="Putonti C."/>
            <person name="Lawley T."/>
            <person name="Wolfe A.J."/>
        </authorList>
    </citation>
    <scope>NUCLEOTIDE SEQUENCE [LARGE SCALE GENOMIC DNA]</scope>
    <source>
        <strain evidence="2 3">UMB0240</strain>
    </source>
</reference>
<name>A0A2N6UCN3_9LACT</name>
<dbReference type="EMBL" id="PNHQ01000018">
    <property type="protein sequence ID" value="PMC79317.1"/>
    <property type="molecule type" value="Genomic_DNA"/>
</dbReference>
<proteinExistence type="predicted"/>
<dbReference type="AlphaFoldDB" id="A0A2N6UCN3"/>
<dbReference type="Gene3D" id="3.20.20.150">
    <property type="entry name" value="Divalent-metal-dependent TIM barrel enzymes"/>
    <property type="match status" value="1"/>
</dbReference>
<dbReference type="PANTHER" id="PTHR12110:SF41">
    <property type="entry name" value="INOSOSE DEHYDRATASE"/>
    <property type="match status" value="1"/>
</dbReference>
<dbReference type="PANTHER" id="PTHR12110">
    <property type="entry name" value="HYDROXYPYRUVATE ISOMERASE"/>
    <property type="match status" value="1"/>
</dbReference>
<dbReference type="GO" id="GO:0016853">
    <property type="term" value="F:isomerase activity"/>
    <property type="evidence" value="ECO:0007669"/>
    <property type="project" value="UniProtKB-KW"/>
</dbReference>
<keyword evidence="2" id="KW-0413">Isomerase</keyword>
<dbReference type="SUPFAM" id="SSF51658">
    <property type="entry name" value="Xylose isomerase-like"/>
    <property type="match status" value="1"/>
</dbReference>
<organism evidence="2 3">
    <name type="scientific">Aerococcus viridans</name>
    <dbReference type="NCBI Taxonomy" id="1377"/>
    <lineage>
        <taxon>Bacteria</taxon>
        <taxon>Bacillati</taxon>
        <taxon>Bacillota</taxon>
        <taxon>Bacilli</taxon>
        <taxon>Lactobacillales</taxon>
        <taxon>Aerococcaceae</taxon>
        <taxon>Aerococcus</taxon>
    </lineage>
</organism>
<gene>
    <name evidence="2" type="ORF">CJ191_07275</name>
</gene>
<dbReference type="Proteomes" id="UP000235701">
    <property type="component" value="Unassembled WGS sequence"/>
</dbReference>
<evidence type="ECO:0000313" key="2">
    <source>
        <dbReference type="EMBL" id="PMC79317.1"/>
    </source>
</evidence>
<dbReference type="InterPro" id="IPR050312">
    <property type="entry name" value="IolE/XylAMocC-like"/>
</dbReference>
<accession>A0A2N6UCN3</accession>
<dbReference type="OrthoDB" id="2237247at2"/>
<sequence length="251" mass="27587">MNWVLNTIAYGDLMDQDAFGQLDIIDSVEGLGFDYIELRSEYFDGTDQELADLKLATKEAGLTVFLSVPAPLFTDGILNPELENYFEWATAVGAVQLKVNLGAFNPESVTADMTAVNNFIERYGVSLALENDNTQQTGASNYFKAFLQKYGNEEIGMCFDVGNFLFFDEDPLAAVKNVLPLIRYVHLKQVAKATNTSLAGLSVGDVDIVGILEVLDSEVPVTVECQYKATDILEVEGQIQNDIENILSALK</sequence>